<dbReference type="Pfam" id="PF07690">
    <property type="entry name" value="MFS_1"/>
    <property type="match status" value="1"/>
</dbReference>
<feature type="transmembrane region" description="Helical" evidence="1">
    <location>
        <begin position="349"/>
        <end position="371"/>
    </location>
</feature>
<keyword evidence="1" id="KW-0812">Transmembrane</keyword>
<evidence type="ECO:0000313" key="4">
    <source>
        <dbReference type="Proteomes" id="UP000199126"/>
    </source>
</evidence>
<dbReference type="InterPro" id="IPR020846">
    <property type="entry name" value="MFS_dom"/>
</dbReference>
<keyword evidence="4" id="KW-1185">Reference proteome</keyword>
<dbReference type="GO" id="GO:0022857">
    <property type="term" value="F:transmembrane transporter activity"/>
    <property type="evidence" value="ECO:0007669"/>
    <property type="project" value="InterPro"/>
</dbReference>
<dbReference type="PANTHER" id="PTHR11360">
    <property type="entry name" value="MONOCARBOXYLATE TRANSPORTER"/>
    <property type="match status" value="1"/>
</dbReference>
<reference evidence="4" key="1">
    <citation type="submission" date="2016-10" db="EMBL/GenBank/DDBJ databases">
        <authorList>
            <person name="Varghese N."/>
            <person name="Submissions S."/>
        </authorList>
    </citation>
    <scope>NUCLEOTIDE SEQUENCE [LARGE SCALE GENOMIC DNA]</scope>
    <source>
        <strain evidence="4">CGMCC 1.10121</strain>
    </source>
</reference>
<feature type="transmembrane region" description="Helical" evidence="1">
    <location>
        <begin position="59"/>
        <end position="84"/>
    </location>
</feature>
<name>A0A1H8UD12_9EURY</name>
<dbReference type="InterPro" id="IPR036259">
    <property type="entry name" value="MFS_trans_sf"/>
</dbReference>
<dbReference type="Proteomes" id="UP000199126">
    <property type="component" value="Unassembled WGS sequence"/>
</dbReference>
<evidence type="ECO:0000313" key="3">
    <source>
        <dbReference type="EMBL" id="SEP00743.1"/>
    </source>
</evidence>
<feature type="transmembrane region" description="Helical" evidence="1">
    <location>
        <begin position="225"/>
        <end position="247"/>
    </location>
</feature>
<feature type="transmembrane region" description="Helical" evidence="1">
    <location>
        <begin position="91"/>
        <end position="109"/>
    </location>
</feature>
<dbReference type="PROSITE" id="PS50850">
    <property type="entry name" value="MFS"/>
    <property type="match status" value="1"/>
</dbReference>
<evidence type="ECO:0000259" key="2">
    <source>
        <dbReference type="PROSITE" id="PS50850"/>
    </source>
</evidence>
<feature type="transmembrane region" description="Helical" evidence="1">
    <location>
        <begin position="259"/>
        <end position="278"/>
    </location>
</feature>
<proteinExistence type="predicted"/>
<feature type="transmembrane region" description="Helical" evidence="1">
    <location>
        <begin position="176"/>
        <end position="198"/>
    </location>
</feature>
<dbReference type="InterPro" id="IPR050327">
    <property type="entry name" value="Proton-linked_MCT"/>
</dbReference>
<keyword evidence="1" id="KW-1133">Transmembrane helix</keyword>
<feature type="transmembrane region" description="Helical" evidence="1">
    <location>
        <begin position="115"/>
        <end position="136"/>
    </location>
</feature>
<feature type="domain" description="Major facilitator superfamily (MFS) profile" evidence="2">
    <location>
        <begin position="15"/>
        <end position="403"/>
    </location>
</feature>
<dbReference type="SUPFAM" id="SSF103473">
    <property type="entry name" value="MFS general substrate transporter"/>
    <property type="match status" value="1"/>
</dbReference>
<keyword evidence="1" id="KW-0472">Membrane</keyword>
<feature type="transmembrane region" description="Helical" evidence="1">
    <location>
        <begin position="290"/>
        <end position="308"/>
    </location>
</feature>
<feature type="transmembrane region" description="Helical" evidence="1">
    <location>
        <begin position="314"/>
        <end position="337"/>
    </location>
</feature>
<dbReference type="Gene3D" id="1.20.1250.20">
    <property type="entry name" value="MFS general substrate transporter like domains"/>
    <property type="match status" value="2"/>
</dbReference>
<dbReference type="EMBL" id="FODV01000010">
    <property type="protein sequence ID" value="SEP00743.1"/>
    <property type="molecule type" value="Genomic_DNA"/>
</dbReference>
<dbReference type="AlphaFoldDB" id="A0A1H8UD12"/>
<accession>A0A1H8UD12</accession>
<feature type="transmembrane region" description="Helical" evidence="1">
    <location>
        <begin position="148"/>
        <end position="170"/>
    </location>
</feature>
<organism evidence="3 4">
    <name type="scientific">Halogranum amylolyticum</name>
    <dbReference type="NCBI Taxonomy" id="660520"/>
    <lineage>
        <taxon>Archaea</taxon>
        <taxon>Methanobacteriati</taxon>
        <taxon>Methanobacteriota</taxon>
        <taxon>Stenosarchaea group</taxon>
        <taxon>Halobacteria</taxon>
        <taxon>Halobacteriales</taxon>
        <taxon>Haloferacaceae</taxon>
    </lineage>
</organism>
<evidence type="ECO:0000256" key="1">
    <source>
        <dbReference type="SAM" id="Phobius"/>
    </source>
</evidence>
<feature type="transmembrane region" description="Helical" evidence="1">
    <location>
        <begin position="377"/>
        <end position="397"/>
    </location>
</feature>
<dbReference type="InterPro" id="IPR011701">
    <property type="entry name" value="MFS"/>
</dbReference>
<gene>
    <name evidence="3" type="ORF">SAMN04487948_110101</name>
</gene>
<dbReference type="PANTHER" id="PTHR11360:SF290">
    <property type="entry name" value="MONOCARBOXYLATE MFS PERMEASE"/>
    <property type="match status" value="1"/>
</dbReference>
<protein>
    <submittedName>
        <fullName evidence="3">Predicted arabinose efflux permease, MFS family</fullName>
    </submittedName>
</protein>
<sequence length="407" mass="42969">MWRVTTTEVSSAREEALDSTQGWLIVGLGICILTMIWGAVFTFTVYADRLAATFSLSSLQVSSVFSITTAFFLMGGGLFGVFATRFSLRPVLAMVGIGLAIATALLQIVNSYIGVVVAFALLGTAGGTAFTIVVSLAPQWFDVYQGLATSITMTGIGLGPLVLPFVWLWLFNQINLRPAFAVVIGVTALLVFVSSLVYHRPPRGSQNSTTVDAAWIRARISDSRFLSTAIGFALTFSWYYVLSAHLVGILTANGIDSQIAATGLSIIGGVSVFTRIGGGVIGDRVGQRETFVTSVVLASLCAFVFPFAHSNLLVYIVLFGFGIALGPLASLWSPIVLTRFGSENATATVGLMNIAVAGSAFLAPLIVSALHRVTDESIFPFVVLGAIVGLGAALFYWGTNSASSDED</sequence>
<feature type="transmembrane region" description="Helical" evidence="1">
    <location>
        <begin position="23"/>
        <end position="47"/>
    </location>
</feature>